<dbReference type="Gene3D" id="2.60.40.380">
    <property type="entry name" value="Purple acid phosphatase-like, N-terminal"/>
    <property type="match status" value="1"/>
</dbReference>
<gene>
    <name evidence="3" type="ORF">ACFPN2_33455</name>
</gene>
<dbReference type="Gene3D" id="3.60.21.70">
    <property type="entry name" value="PhoD-like phosphatase"/>
    <property type="match status" value="1"/>
</dbReference>
<dbReference type="EMBL" id="JBHSDU010000015">
    <property type="protein sequence ID" value="MFC4314030.1"/>
    <property type="molecule type" value="Genomic_DNA"/>
</dbReference>
<organism evidence="3 4">
    <name type="scientific">Steroidobacter flavus</name>
    <dbReference type="NCBI Taxonomy" id="1842136"/>
    <lineage>
        <taxon>Bacteria</taxon>
        <taxon>Pseudomonadati</taxon>
        <taxon>Pseudomonadota</taxon>
        <taxon>Gammaproteobacteria</taxon>
        <taxon>Steroidobacterales</taxon>
        <taxon>Steroidobacteraceae</taxon>
        <taxon>Steroidobacter</taxon>
    </lineage>
</organism>
<feature type="domain" description="Phospholipase D N-terminal" evidence="2">
    <location>
        <begin position="38"/>
        <end position="135"/>
    </location>
</feature>
<dbReference type="InterPro" id="IPR052900">
    <property type="entry name" value="Phospholipid_Metab_Enz"/>
</dbReference>
<name>A0ABV8T3F4_9GAMM</name>
<dbReference type="RefSeq" id="WP_380604876.1">
    <property type="nucleotide sequence ID" value="NZ_JBHSDU010000015.1"/>
</dbReference>
<dbReference type="CDD" id="cd07389">
    <property type="entry name" value="MPP_PhoD"/>
    <property type="match status" value="1"/>
</dbReference>
<dbReference type="InterPro" id="IPR038607">
    <property type="entry name" value="PhoD-like_sf"/>
</dbReference>
<evidence type="ECO:0000259" key="1">
    <source>
        <dbReference type="Pfam" id="PF09423"/>
    </source>
</evidence>
<proteinExistence type="predicted"/>
<evidence type="ECO:0000313" key="4">
    <source>
        <dbReference type="Proteomes" id="UP001595904"/>
    </source>
</evidence>
<keyword evidence="4" id="KW-1185">Reference proteome</keyword>
<dbReference type="Proteomes" id="UP001595904">
    <property type="component" value="Unassembled WGS sequence"/>
</dbReference>
<dbReference type="PANTHER" id="PTHR43606">
    <property type="entry name" value="PHOSPHATASE, PUTATIVE (AFU_ORTHOLOGUE AFUA_6G08710)-RELATED"/>
    <property type="match status" value="1"/>
</dbReference>
<dbReference type="SUPFAM" id="SSF56300">
    <property type="entry name" value="Metallo-dependent phosphatases"/>
    <property type="match status" value="1"/>
</dbReference>
<evidence type="ECO:0000313" key="3">
    <source>
        <dbReference type="EMBL" id="MFC4314030.1"/>
    </source>
</evidence>
<dbReference type="PROSITE" id="PS51318">
    <property type="entry name" value="TAT"/>
    <property type="match status" value="1"/>
</dbReference>
<protein>
    <submittedName>
        <fullName evidence="3">Alkaline phosphatase D family protein</fullName>
    </submittedName>
</protein>
<sequence>MRAVDRRTVLRGVGGLLLAGAAGRVWSKPAFAEYPFTLGVASGDPTPEGFVIWTRLAPQPLQLHGGMPARSVSLNWEVAEDERFRRIARAGQVLAHPELAHAAHVDVAGLKSDRLYWYRFFIEGGEPSPVGRVRTAPAAGQLPRRVRLAVAGCQHYESGWYGAWRYLSQEPELAAVFHYGDYIYEGSGIASDPIASGRRHLGDELYSLDDYRRRYAQYKTDPDLQAAHQAAAFIASFDDHEVDNNWGGERAQDDTPPELFELRKLAAMQAWYEHMPVRREQFPRPDGLRMFRRLDYGRLFRLHVLDTRSYRVPGETMLGPAQEGWLYRGLSNDACWNLIAQQVLMMPLLRRAADSGRLVSTYKDHWGGFPESRQRLVRAIGERQLTNVVVASGDSHQYFVGRVPADRDRPDGAAAASEFLGTSISSGGDGMPVLPGSETLLADNPNIALNNAQRGYLTFDVTPSELRADLNVMDRVSSPGGTLSKLARFAVMPDRPGPERC</sequence>
<feature type="domain" description="PhoD-like phosphatase metallophosphatase" evidence="1">
    <location>
        <begin position="148"/>
        <end position="470"/>
    </location>
</feature>
<dbReference type="Pfam" id="PF16655">
    <property type="entry name" value="PhoD_N"/>
    <property type="match status" value="1"/>
</dbReference>
<comment type="caution">
    <text evidence="3">The sequence shown here is derived from an EMBL/GenBank/DDBJ whole genome shotgun (WGS) entry which is preliminary data.</text>
</comment>
<evidence type="ECO:0000259" key="2">
    <source>
        <dbReference type="Pfam" id="PF16655"/>
    </source>
</evidence>
<dbReference type="InterPro" id="IPR006311">
    <property type="entry name" value="TAT_signal"/>
</dbReference>
<reference evidence="4" key="1">
    <citation type="journal article" date="2019" name="Int. J. Syst. Evol. Microbiol.">
        <title>The Global Catalogue of Microorganisms (GCM) 10K type strain sequencing project: providing services to taxonomists for standard genome sequencing and annotation.</title>
        <authorList>
            <consortium name="The Broad Institute Genomics Platform"/>
            <consortium name="The Broad Institute Genome Sequencing Center for Infectious Disease"/>
            <person name="Wu L."/>
            <person name="Ma J."/>
        </authorList>
    </citation>
    <scope>NUCLEOTIDE SEQUENCE [LARGE SCALE GENOMIC DNA]</scope>
    <source>
        <strain evidence="4">CGMCC 1.10759</strain>
    </source>
</reference>
<dbReference type="InterPro" id="IPR032093">
    <property type="entry name" value="PhoD_N"/>
</dbReference>
<dbReference type="InterPro" id="IPR018946">
    <property type="entry name" value="PhoD-like_MPP"/>
</dbReference>
<accession>A0ABV8T3F4</accession>
<dbReference type="InterPro" id="IPR029052">
    <property type="entry name" value="Metallo-depent_PP-like"/>
</dbReference>
<dbReference type="Pfam" id="PF09423">
    <property type="entry name" value="PhoD"/>
    <property type="match status" value="1"/>
</dbReference>
<dbReference type="PANTHER" id="PTHR43606:SF2">
    <property type="entry name" value="ALKALINE PHOSPHATASE FAMILY PROTEIN (AFU_ORTHOLOGUE AFUA_5G03860)"/>
    <property type="match status" value="1"/>
</dbReference>